<dbReference type="InterPro" id="IPR029063">
    <property type="entry name" value="SAM-dependent_MTases_sf"/>
</dbReference>
<dbReference type="Proteomes" id="UP000678228">
    <property type="component" value="Unassembled WGS sequence"/>
</dbReference>
<dbReference type="GO" id="GO:0008168">
    <property type="term" value="F:methyltransferase activity"/>
    <property type="evidence" value="ECO:0007669"/>
    <property type="project" value="UniProtKB-KW"/>
</dbReference>
<dbReference type="Pfam" id="PF13649">
    <property type="entry name" value="Methyltransf_25"/>
    <property type="match status" value="1"/>
</dbReference>
<gene>
    <name evidence="3" type="ORF">J7W16_09315</name>
</gene>
<keyword evidence="3" id="KW-0489">Methyltransferase</keyword>
<protein>
    <submittedName>
        <fullName evidence="3">Methyltransferase domain-containing protein</fullName>
    </submittedName>
</protein>
<evidence type="ECO:0000259" key="2">
    <source>
        <dbReference type="Pfam" id="PF13649"/>
    </source>
</evidence>
<dbReference type="SUPFAM" id="SSF53335">
    <property type="entry name" value="S-adenosyl-L-methionine-dependent methyltransferases"/>
    <property type="match status" value="1"/>
</dbReference>
<keyword evidence="1" id="KW-0808">Transferase</keyword>
<evidence type="ECO:0000256" key="1">
    <source>
        <dbReference type="ARBA" id="ARBA00022679"/>
    </source>
</evidence>
<dbReference type="EMBL" id="JAGKSQ010000003">
    <property type="protein sequence ID" value="MBP3951332.1"/>
    <property type="molecule type" value="Genomic_DNA"/>
</dbReference>
<dbReference type="Gene3D" id="3.40.50.150">
    <property type="entry name" value="Vaccinia Virus protein VP39"/>
    <property type="match status" value="1"/>
</dbReference>
<organism evidence="3 4">
    <name type="scientific">Halalkalibacter suaedae</name>
    <dbReference type="NCBI Taxonomy" id="2822140"/>
    <lineage>
        <taxon>Bacteria</taxon>
        <taxon>Bacillati</taxon>
        <taxon>Bacillota</taxon>
        <taxon>Bacilli</taxon>
        <taxon>Bacillales</taxon>
        <taxon>Bacillaceae</taxon>
        <taxon>Halalkalibacter</taxon>
    </lineage>
</organism>
<sequence length="249" mass="28788">MSYQSFAAYYDQLMSEAPYDKWIDYVQQQFYRHNQTLKGLTVLDIGCGTGEVILRLHNRGAAVAGVDLSGEMLTIARDKCEQSSFTPILLQQSMAELDVVGTYQLVTILCDSLNYLKSEEEVKQTFQRIFDCLEYGGVLIFDVHSLFKVEQGYIGQTFADDREDISYIWTSFEGEHPASVEHELTFFVLEEDGKYRRFEEVHNQRTFSIDDYRKWLTDAGFVIDSITADFEEKPPTAESERIFFCARKK</sequence>
<dbReference type="Gene3D" id="2.20.25.110">
    <property type="entry name" value="S-adenosyl-L-methionine-dependent methyltransferases"/>
    <property type="match status" value="1"/>
</dbReference>
<dbReference type="InterPro" id="IPR041698">
    <property type="entry name" value="Methyltransf_25"/>
</dbReference>
<name>A0A940WVE9_9BACI</name>
<dbReference type="PANTHER" id="PTHR43861">
    <property type="entry name" value="TRANS-ACONITATE 2-METHYLTRANSFERASE-RELATED"/>
    <property type="match status" value="1"/>
</dbReference>
<accession>A0A940WVE9</accession>
<dbReference type="AlphaFoldDB" id="A0A940WVE9"/>
<keyword evidence="4" id="KW-1185">Reference proteome</keyword>
<comment type="caution">
    <text evidence="3">The sequence shown here is derived from an EMBL/GenBank/DDBJ whole genome shotgun (WGS) entry which is preliminary data.</text>
</comment>
<dbReference type="RefSeq" id="WP_210597018.1">
    <property type="nucleotide sequence ID" value="NZ_JAGKSQ010000003.1"/>
</dbReference>
<dbReference type="GO" id="GO:0032259">
    <property type="term" value="P:methylation"/>
    <property type="evidence" value="ECO:0007669"/>
    <property type="project" value="UniProtKB-KW"/>
</dbReference>
<evidence type="ECO:0000313" key="3">
    <source>
        <dbReference type="EMBL" id="MBP3951332.1"/>
    </source>
</evidence>
<dbReference type="CDD" id="cd02440">
    <property type="entry name" value="AdoMet_MTases"/>
    <property type="match status" value="1"/>
</dbReference>
<evidence type="ECO:0000313" key="4">
    <source>
        <dbReference type="Proteomes" id="UP000678228"/>
    </source>
</evidence>
<feature type="domain" description="Methyltransferase" evidence="2">
    <location>
        <begin position="42"/>
        <end position="137"/>
    </location>
</feature>
<reference evidence="3" key="1">
    <citation type="submission" date="2021-03" db="EMBL/GenBank/DDBJ databases">
        <title>Bacillus suaedae sp. nov., isolated from Suaeda aralocaspica.</title>
        <authorList>
            <person name="Lei R.F.R."/>
        </authorList>
    </citation>
    <scope>NUCLEOTIDE SEQUENCE</scope>
    <source>
        <strain evidence="3">YZJH907-2</strain>
    </source>
</reference>
<proteinExistence type="predicted"/>